<dbReference type="InParanoid" id="A0A2P6NL21"/>
<gene>
    <name evidence="1" type="ORF">PROFUN_09275</name>
</gene>
<reference evidence="1 2" key="1">
    <citation type="journal article" date="2018" name="Genome Biol. Evol.">
        <title>Multiple Roots of Fruiting Body Formation in Amoebozoa.</title>
        <authorList>
            <person name="Hillmann F."/>
            <person name="Forbes G."/>
            <person name="Novohradska S."/>
            <person name="Ferling I."/>
            <person name="Riege K."/>
            <person name="Groth M."/>
            <person name="Westermann M."/>
            <person name="Marz M."/>
            <person name="Spaller T."/>
            <person name="Winckler T."/>
            <person name="Schaap P."/>
            <person name="Glockner G."/>
        </authorList>
    </citation>
    <scope>NUCLEOTIDE SEQUENCE [LARGE SCALE GENOMIC DNA]</scope>
    <source>
        <strain evidence="1 2">Jena</strain>
    </source>
</reference>
<accession>A0A2P6NL21</accession>
<comment type="caution">
    <text evidence="1">The sequence shown here is derived from an EMBL/GenBank/DDBJ whole genome shotgun (WGS) entry which is preliminary data.</text>
</comment>
<evidence type="ECO:0000313" key="1">
    <source>
        <dbReference type="EMBL" id="PRP84602.1"/>
    </source>
</evidence>
<keyword evidence="2" id="KW-1185">Reference proteome</keyword>
<protein>
    <submittedName>
        <fullName evidence="1">Uncharacterized protein</fullName>
    </submittedName>
</protein>
<proteinExistence type="predicted"/>
<name>A0A2P6NL21_9EUKA</name>
<dbReference type="EMBL" id="MDYQ01000060">
    <property type="protein sequence ID" value="PRP84602.1"/>
    <property type="molecule type" value="Genomic_DNA"/>
</dbReference>
<dbReference type="AlphaFoldDB" id="A0A2P6NL21"/>
<evidence type="ECO:0000313" key="2">
    <source>
        <dbReference type="Proteomes" id="UP000241769"/>
    </source>
</evidence>
<organism evidence="1 2">
    <name type="scientific">Planoprotostelium fungivorum</name>
    <dbReference type="NCBI Taxonomy" id="1890364"/>
    <lineage>
        <taxon>Eukaryota</taxon>
        <taxon>Amoebozoa</taxon>
        <taxon>Evosea</taxon>
        <taxon>Variosea</taxon>
        <taxon>Cavosteliida</taxon>
        <taxon>Cavosteliaceae</taxon>
        <taxon>Planoprotostelium</taxon>
    </lineage>
</organism>
<dbReference type="Proteomes" id="UP000241769">
    <property type="component" value="Unassembled WGS sequence"/>
</dbReference>
<sequence length="57" mass="6406">MQGEDSDFYTNTSVGSSVLVKQELSGSCFKGRFFTYSTRTTFLFLRSQLKGTESFTS</sequence>